<organism evidence="3 4">
    <name type="scientific">Porphyromonas catoniae ATCC 51270</name>
    <dbReference type="NCBI Taxonomy" id="887901"/>
    <lineage>
        <taxon>Bacteria</taxon>
        <taxon>Pseudomonadati</taxon>
        <taxon>Bacteroidota</taxon>
        <taxon>Bacteroidia</taxon>
        <taxon>Bacteroidales</taxon>
        <taxon>Porphyromonadaceae</taxon>
        <taxon>Porphyromonas</taxon>
    </lineage>
</organism>
<keyword evidence="1" id="KW-1133">Transmembrane helix</keyword>
<dbReference type="PATRIC" id="fig|887901.3.peg.1495"/>
<feature type="domain" description="Acyltransferase 3" evidence="2">
    <location>
        <begin position="3"/>
        <end position="337"/>
    </location>
</feature>
<accession>Z4WRN4</accession>
<dbReference type="Proteomes" id="UP000023482">
    <property type="component" value="Unassembled WGS sequence"/>
</dbReference>
<sequence>MISSLQALRFIFALFIFFQHFPIRNEEPRALLDGAGYMGVSFFLVLSGFVMSLGYAEKVKGPDFKWGTFMKKRLVRLWPLHLLCLAIWMIFAYGQWGKEALQPLPLVGNALLLQAWFPIKEMEGNGVAWCLSDLILFYGLFPFLMRMKPKNLGVTLLSLIVMCWGLYYALPISDDLLFWYWYKLPISRLCDFILGILSYHIYQYVSQEYFHRIWGGVSPVKRRLMELAPLLLYALAFAYIDSGRGGIHPSVYYYLPSCLVIFIFALVDKSKDKAGVPALISQRWLIYLGEVSFSFYMIHNLVILFCKKVFDIASLSTPWQIRFAVTLPVAIAISILVNKYYEEPITAWLSKRLFRKDAK</sequence>
<dbReference type="Pfam" id="PF01757">
    <property type="entry name" value="Acyl_transf_3"/>
    <property type="match status" value="1"/>
</dbReference>
<reference evidence="3 4" key="1">
    <citation type="submission" date="2014-01" db="EMBL/GenBank/DDBJ databases">
        <authorList>
            <person name="Durkin A.S."/>
            <person name="McCorrison J."/>
            <person name="Torralba M."/>
            <person name="Gillis M."/>
            <person name="Haft D.H."/>
            <person name="Methe B."/>
            <person name="Sutton G."/>
            <person name="Nelson K.E."/>
        </authorList>
    </citation>
    <scope>NUCLEOTIDE SEQUENCE [LARGE SCALE GENOMIC DNA]</scope>
    <source>
        <strain evidence="3 4">ATCC 51270</strain>
    </source>
</reference>
<dbReference type="OrthoDB" id="9796461at2"/>
<feature type="transmembrane region" description="Helical" evidence="1">
    <location>
        <begin position="323"/>
        <end position="341"/>
    </location>
</feature>
<keyword evidence="3" id="KW-0012">Acyltransferase</keyword>
<dbReference type="PANTHER" id="PTHR23028:SF131">
    <property type="entry name" value="BLR2367 PROTEIN"/>
    <property type="match status" value="1"/>
</dbReference>
<feature type="transmembrane region" description="Helical" evidence="1">
    <location>
        <begin position="77"/>
        <end position="96"/>
    </location>
</feature>
<feature type="transmembrane region" description="Helical" evidence="1">
    <location>
        <begin position="284"/>
        <end position="303"/>
    </location>
</feature>
<evidence type="ECO:0000256" key="1">
    <source>
        <dbReference type="SAM" id="Phobius"/>
    </source>
</evidence>
<keyword evidence="3" id="KW-0808">Transferase</keyword>
<dbReference type="EMBL" id="JDFF01000024">
    <property type="protein sequence ID" value="EWC91507.1"/>
    <property type="molecule type" value="Genomic_DNA"/>
</dbReference>
<feature type="transmembrane region" description="Helical" evidence="1">
    <location>
        <begin position="252"/>
        <end position="268"/>
    </location>
</feature>
<evidence type="ECO:0000259" key="2">
    <source>
        <dbReference type="Pfam" id="PF01757"/>
    </source>
</evidence>
<proteinExistence type="predicted"/>
<keyword evidence="4" id="KW-1185">Reference proteome</keyword>
<dbReference type="GO" id="GO:0000271">
    <property type="term" value="P:polysaccharide biosynthetic process"/>
    <property type="evidence" value="ECO:0007669"/>
    <property type="project" value="TreeGrafter"/>
</dbReference>
<dbReference type="InterPro" id="IPR002656">
    <property type="entry name" value="Acyl_transf_3_dom"/>
</dbReference>
<dbReference type="AlphaFoldDB" id="Z4WRN4"/>
<feature type="transmembrane region" description="Helical" evidence="1">
    <location>
        <begin position="126"/>
        <end position="145"/>
    </location>
</feature>
<keyword evidence="1" id="KW-0812">Transmembrane</keyword>
<gene>
    <name evidence="3" type="ORF">HMPREF0636_0488</name>
</gene>
<feature type="transmembrane region" description="Helical" evidence="1">
    <location>
        <begin position="182"/>
        <end position="202"/>
    </location>
</feature>
<dbReference type="InterPro" id="IPR050879">
    <property type="entry name" value="Acyltransferase_3"/>
</dbReference>
<dbReference type="GO" id="GO:0016747">
    <property type="term" value="F:acyltransferase activity, transferring groups other than amino-acyl groups"/>
    <property type="evidence" value="ECO:0007669"/>
    <property type="project" value="InterPro"/>
</dbReference>
<name>Z4WRN4_9PORP</name>
<dbReference type="GO" id="GO:0016020">
    <property type="term" value="C:membrane"/>
    <property type="evidence" value="ECO:0007669"/>
    <property type="project" value="TreeGrafter"/>
</dbReference>
<protein>
    <submittedName>
        <fullName evidence="3">Acyltransferase</fullName>
    </submittedName>
</protein>
<feature type="transmembrane region" description="Helical" evidence="1">
    <location>
        <begin position="152"/>
        <end position="170"/>
    </location>
</feature>
<feature type="transmembrane region" description="Helical" evidence="1">
    <location>
        <begin position="223"/>
        <end position="240"/>
    </location>
</feature>
<comment type="caution">
    <text evidence="3">The sequence shown here is derived from an EMBL/GenBank/DDBJ whole genome shotgun (WGS) entry which is preliminary data.</text>
</comment>
<dbReference type="RefSeq" id="WP_044169454.1">
    <property type="nucleotide sequence ID" value="NZ_JDFF01000024.1"/>
</dbReference>
<feature type="transmembrane region" description="Helical" evidence="1">
    <location>
        <begin position="7"/>
        <end position="23"/>
    </location>
</feature>
<evidence type="ECO:0000313" key="4">
    <source>
        <dbReference type="Proteomes" id="UP000023482"/>
    </source>
</evidence>
<feature type="transmembrane region" description="Helical" evidence="1">
    <location>
        <begin position="35"/>
        <end position="56"/>
    </location>
</feature>
<keyword evidence="1" id="KW-0472">Membrane</keyword>
<evidence type="ECO:0000313" key="3">
    <source>
        <dbReference type="EMBL" id="EWC91507.1"/>
    </source>
</evidence>
<dbReference type="PANTHER" id="PTHR23028">
    <property type="entry name" value="ACETYLTRANSFERASE"/>
    <property type="match status" value="1"/>
</dbReference>